<name>D9QGP4_BRESC</name>
<protein>
    <recommendedName>
        <fullName evidence="3">GGDEF domain-containing protein</fullName>
    </recommendedName>
</protein>
<dbReference type="RefSeq" id="WP_013268962.1">
    <property type="nucleotide sequence ID" value="NC_014375.1"/>
</dbReference>
<dbReference type="eggNOG" id="COG3706">
    <property type="taxonomic scope" value="Bacteria"/>
</dbReference>
<sequence length="404" mass="43757">MQTFSAGSLSESLHALQGSELLANGCVNLIGLDAIRDRAGPMWARKQELVWEFTAKKLQERLGPHDLLLRVDDTTFLVAVVTDYASAAQAVCLRVLEEVLLHFIGHLDRADIRLRRVEDIRDGEVVSSSLDPTRIPKLEDAPRSSAAMAPDPVREAEKNPLLFKSVSGRVLRVDFAPRPVTSLQHGVLTALHLSQAIVDTETNMVLDASGRDDLTDADLIRIDEASLDYASLFAMGDQAAGYVALIIPVSYRTLLNRRGRAALIAHRAGSVALKTGGLFEIIDMDLGTPPSRMDEAVSMARTLCRGALARLPERHGSLTPFAGIGFAGLTVPLSRQGTQAMQTVRLLASRSESLKRSFRAMIALDAPAGSAERLRALGFTHSSTEVAFNPSASPIPDRETLPAR</sequence>
<dbReference type="InParanoid" id="D9QGP4"/>
<dbReference type="EMBL" id="CP002102">
    <property type="protein sequence ID" value="ADL00860.1"/>
    <property type="molecule type" value="Genomic_DNA"/>
</dbReference>
<dbReference type="OrthoDB" id="7179826at2"/>
<dbReference type="AlphaFoldDB" id="D9QGP4"/>
<evidence type="ECO:0000313" key="1">
    <source>
        <dbReference type="EMBL" id="ADL00860.1"/>
    </source>
</evidence>
<dbReference type="KEGG" id="bsb:Bresu_1549"/>
<evidence type="ECO:0000313" key="2">
    <source>
        <dbReference type="Proteomes" id="UP000002696"/>
    </source>
</evidence>
<dbReference type="Proteomes" id="UP000002696">
    <property type="component" value="Chromosome"/>
</dbReference>
<dbReference type="HOGENOM" id="CLU_680897_0_0_5"/>
<evidence type="ECO:0008006" key="3">
    <source>
        <dbReference type="Google" id="ProtNLM"/>
    </source>
</evidence>
<dbReference type="BioCyc" id="BSUB633149:G1GM8-1537-MONOMER"/>
<dbReference type="STRING" id="633149.Bresu_1549"/>
<reference evidence="2" key="1">
    <citation type="journal article" date="2011" name="J. Bacteriol.">
        <title>Genome sequences of eight morphologically diverse alphaproteobacteria.</title>
        <authorList>
            <consortium name="US DOE Joint Genome Institute"/>
            <person name="Brown P.J."/>
            <person name="Kysela D.T."/>
            <person name="Buechlein A."/>
            <person name="Hemmerich C."/>
            <person name="Brun Y.V."/>
        </authorList>
    </citation>
    <scope>NUCLEOTIDE SEQUENCE [LARGE SCALE GENOMIC DNA]</scope>
    <source>
        <strain evidence="2">ATCC 15264 / DSM 4735 / LMG 14903 / NBRC 16000 / CB 81</strain>
    </source>
</reference>
<proteinExistence type="predicted"/>
<accession>D9QGP4</accession>
<keyword evidence="2" id="KW-1185">Reference proteome</keyword>
<organism evidence="1 2">
    <name type="scientific">Brevundimonas subvibrioides (strain ATCC 15264 / DSM 4735 / LMG 14903 / NBRC 16000 / CB 81)</name>
    <name type="common">Caulobacter subvibrioides</name>
    <dbReference type="NCBI Taxonomy" id="633149"/>
    <lineage>
        <taxon>Bacteria</taxon>
        <taxon>Pseudomonadati</taxon>
        <taxon>Pseudomonadota</taxon>
        <taxon>Alphaproteobacteria</taxon>
        <taxon>Caulobacterales</taxon>
        <taxon>Caulobacteraceae</taxon>
        <taxon>Brevundimonas</taxon>
    </lineage>
</organism>
<gene>
    <name evidence="1" type="ordered locus">Bresu_1549</name>
</gene>